<evidence type="ECO:0000256" key="1">
    <source>
        <dbReference type="ARBA" id="ARBA00004418"/>
    </source>
</evidence>
<organism evidence="4 5">
    <name type="scientific">Oxalobacter aliiformigenes</name>
    <dbReference type="NCBI Taxonomy" id="2946593"/>
    <lineage>
        <taxon>Bacteria</taxon>
        <taxon>Pseudomonadati</taxon>
        <taxon>Pseudomonadota</taxon>
        <taxon>Betaproteobacteria</taxon>
        <taxon>Burkholderiales</taxon>
        <taxon>Oxalobacteraceae</taxon>
        <taxon>Oxalobacter</taxon>
    </lineage>
</organism>
<reference evidence="4" key="1">
    <citation type="journal article" date="2022" name="Front. Microbiol.">
        <title>New perspectives on an old grouping: The genomic and phenotypic variability of Oxalobacter formigenes and the implications for calcium oxalate stone prevention.</title>
        <authorList>
            <person name="Chmiel J.A."/>
            <person name="Carr C."/>
            <person name="Stuivenberg G.A."/>
            <person name="Venema R."/>
            <person name="Chanyi R.M."/>
            <person name="Al K.F."/>
            <person name="Giguere D."/>
            <person name="Say H."/>
            <person name="Akouris P.P."/>
            <person name="Dominguez Romero S.A."/>
            <person name="Kwong A."/>
            <person name="Tai V."/>
            <person name="Koval S.F."/>
            <person name="Razvi H."/>
            <person name="Bjazevic J."/>
            <person name="Burton J.P."/>
        </authorList>
    </citation>
    <scope>NUCLEOTIDE SEQUENCE</scope>
    <source>
        <strain evidence="4">HOxNP-1</strain>
    </source>
</reference>
<evidence type="ECO:0000313" key="4">
    <source>
        <dbReference type="EMBL" id="WAV97086.1"/>
    </source>
</evidence>
<keyword evidence="5" id="KW-1185">Reference proteome</keyword>
<name>A0ABY7JHJ4_9BURK</name>
<gene>
    <name evidence="4" type="ORF">NB645_09925</name>
</gene>
<keyword evidence="3" id="KW-0732">Signal</keyword>
<dbReference type="EMBL" id="CP098248">
    <property type="protein sequence ID" value="WAV97086.1"/>
    <property type="molecule type" value="Genomic_DNA"/>
</dbReference>
<sequence>MLLIVVMTGAVAGEEKGKIRLGYWTSGVSLPFGCVLEAKKFLEKDGVDVEYVRFSDPPSSLKALTAGDIDIAFGIPLSNFFSAAHDGAPLKLVAAVQLADAVVAPEDSSVRTWRTFWKNMPDSHRKMRIMSQHDGGICTMSPGIGPH</sequence>
<dbReference type="Proteomes" id="UP001164794">
    <property type="component" value="Chromosome"/>
</dbReference>
<evidence type="ECO:0000256" key="2">
    <source>
        <dbReference type="ARBA" id="ARBA00010742"/>
    </source>
</evidence>
<proteinExistence type="inferred from homology"/>
<dbReference type="PANTHER" id="PTHR30024:SF47">
    <property type="entry name" value="TAURINE-BINDING PERIPLASMIC PROTEIN"/>
    <property type="match status" value="1"/>
</dbReference>
<dbReference type="Gene3D" id="3.40.190.10">
    <property type="entry name" value="Periplasmic binding protein-like II"/>
    <property type="match status" value="1"/>
</dbReference>
<comment type="subcellular location">
    <subcellularLocation>
        <location evidence="1">Periplasm</location>
    </subcellularLocation>
</comment>
<evidence type="ECO:0000256" key="3">
    <source>
        <dbReference type="ARBA" id="ARBA00022729"/>
    </source>
</evidence>
<accession>A0ABY7JHJ4</accession>
<dbReference type="SUPFAM" id="SSF53850">
    <property type="entry name" value="Periplasmic binding protein-like II"/>
    <property type="match status" value="1"/>
</dbReference>
<comment type="similarity">
    <text evidence="2">Belongs to the bacterial solute-binding protein SsuA/TauA family.</text>
</comment>
<dbReference type="PANTHER" id="PTHR30024">
    <property type="entry name" value="ALIPHATIC SULFONATES-BINDING PROTEIN-RELATED"/>
    <property type="match status" value="1"/>
</dbReference>
<evidence type="ECO:0000313" key="5">
    <source>
        <dbReference type="Proteomes" id="UP001164794"/>
    </source>
</evidence>
<protein>
    <submittedName>
        <fullName evidence="4">MetQ/NlpA family ABC transporter substrate-binding protein</fullName>
    </submittedName>
</protein>
<dbReference type="RefSeq" id="WP_269264557.1">
    <property type="nucleotide sequence ID" value="NZ_CP098248.1"/>
</dbReference>